<dbReference type="PANTHER" id="PTHR46018:SF2">
    <property type="entry name" value="ZINC PHOSPHODIESTERASE ELAC PROTEIN 1"/>
    <property type="match status" value="1"/>
</dbReference>
<evidence type="ECO:0000256" key="3">
    <source>
        <dbReference type="ARBA" id="ARBA00022694"/>
    </source>
</evidence>
<comment type="cofactor">
    <cofactor evidence="1">
        <name>Zn(2+)</name>
        <dbReference type="ChEBI" id="CHEBI:29105"/>
    </cofactor>
</comment>
<feature type="domain" description="SAP" evidence="10">
    <location>
        <begin position="1"/>
        <end position="35"/>
    </location>
</feature>
<dbReference type="AlphaFoldDB" id="A0A2P6V167"/>
<dbReference type="GO" id="GO:0046872">
    <property type="term" value="F:metal ion binding"/>
    <property type="evidence" value="ECO:0007669"/>
    <property type="project" value="UniProtKB-KW"/>
</dbReference>
<dbReference type="GO" id="GO:0042781">
    <property type="term" value="F:3'-tRNA processing endoribonuclease activity"/>
    <property type="evidence" value="ECO:0007669"/>
    <property type="project" value="TreeGrafter"/>
</dbReference>
<feature type="region of interest" description="Disordered" evidence="9">
    <location>
        <begin position="343"/>
        <end position="370"/>
    </location>
</feature>
<feature type="compositionally biased region" description="Gly residues" evidence="9">
    <location>
        <begin position="561"/>
        <end position="571"/>
    </location>
</feature>
<comment type="caution">
    <text evidence="11">The sequence shown here is derived from an EMBL/GenBank/DDBJ whole genome shotgun (WGS) entry which is preliminary data.</text>
</comment>
<dbReference type="PANTHER" id="PTHR46018">
    <property type="entry name" value="ZINC PHOSPHODIESTERASE ELAC PROTEIN 1"/>
    <property type="match status" value="1"/>
</dbReference>
<dbReference type="GO" id="GO:0005634">
    <property type="term" value="C:nucleus"/>
    <property type="evidence" value="ECO:0007669"/>
    <property type="project" value="TreeGrafter"/>
</dbReference>
<feature type="compositionally biased region" description="Low complexity" evidence="9">
    <location>
        <begin position="343"/>
        <end position="362"/>
    </location>
</feature>
<dbReference type="Pfam" id="PF00753">
    <property type="entry name" value="Lactamase_B"/>
    <property type="match status" value="1"/>
</dbReference>
<feature type="compositionally biased region" description="Low complexity" evidence="9">
    <location>
        <begin position="581"/>
        <end position="608"/>
    </location>
</feature>
<evidence type="ECO:0000256" key="7">
    <source>
        <dbReference type="ARBA" id="ARBA00022801"/>
    </source>
</evidence>
<reference evidence="11 12" key="1">
    <citation type="journal article" date="2018" name="Plant J.">
        <title>Genome sequences of Chlorella sorokiniana UTEX 1602 and Micractinium conductrix SAG 241.80: implications to maltose excretion by a green alga.</title>
        <authorList>
            <person name="Arriola M.B."/>
            <person name="Velmurugan N."/>
            <person name="Zhang Y."/>
            <person name="Plunkett M.H."/>
            <person name="Hondzo H."/>
            <person name="Barney B.M."/>
        </authorList>
    </citation>
    <scope>NUCLEOTIDE SEQUENCE [LARGE SCALE GENOMIC DNA]</scope>
    <source>
        <strain evidence="11 12">SAG 241.80</strain>
    </source>
</reference>
<dbReference type="OrthoDB" id="527344at2759"/>
<keyword evidence="8" id="KW-0862">Zinc</keyword>
<evidence type="ECO:0000313" key="11">
    <source>
        <dbReference type="EMBL" id="PSC67836.1"/>
    </source>
</evidence>
<protein>
    <submittedName>
        <fullName evidence="11">Ribonuclease Z</fullName>
    </submittedName>
</protein>
<evidence type="ECO:0000256" key="2">
    <source>
        <dbReference type="ARBA" id="ARBA00011738"/>
    </source>
</evidence>
<evidence type="ECO:0000256" key="9">
    <source>
        <dbReference type="SAM" id="MobiDB-lite"/>
    </source>
</evidence>
<name>A0A2P6V167_9CHLO</name>
<dbReference type="EMBL" id="LHPF02000046">
    <property type="protein sequence ID" value="PSC67836.1"/>
    <property type="molecule type" value="Genomic_DNA"/>
</dbReference>
<accession>A0A2P6V167</accession>
<keyword evidence="3" id="KW-0819">tRNA processing</keyword>
<dbReference type="SUPFAM" id="SSF68906">
    <property type="entry name" value="SAP domain"/>
    <property type="match status" value="1"/>
</dbReference>
<keyword evidence="6" id="KW-0255">Endonuclease</keyword>
<dbReference type="InterPro" id="IPR013471">
    <property type="entry name" value="RNase_Z/BN"/>
</dbReference>
<feature type="region of interest" description="Disordered" evidence="9">
    <location>
        <begin position="451"/>
        <end position="480"/>
    </location>
</feature>
<keyword evidence="4" id="KW-0540">Nuclease</keyword>
<dbReference type="InterPro" id="IPR001279">
    <property type="entry name" value="Metallo-B-lactamas"/>
</dbReference>
<evidence type="ECO:0000313" key="12">
    <source>
        <dbReference type="Proteomes" id="UP000239649"/>
    </source>
</evidence>
<evidence type="ECO:0000259" key="10">
    <source>
        <dbReference type="PROSITE" id="PS50800"/>
    </source>
</evidence>
<dbReference type="Pfam" id="PF02037">
    <property type="entry name" value="SAP"/>
    <property type="match status" value="1"/>
</dbReference>
<evidence type="ECO:0000256" key="4">
    <source>
        <dbReference type="ARBA" id="ARBA00022722"/>
    </source>
</evidence>
<keyword evidence="12" id="KW-1185">Reference proteome</keyword>
<evidence type="ECO:0000256" key="1">
    <source>
        <dbReference type="ARBA" id="ARBA00001947"/>
    </source>
</evidence>
<gene>
    <name evidence="11" type="ORF">C2E20_8496</name>
</gene>
<keyword evidence="7" id="KW-0378">Hydrolase</keyword>
<feature type="region of interest" description="Disordered" evidence="9">
    <location>
        <begin position="542"/>
        <end position="608"/>
    </location>
</feature>
<dbReference type="SUPFAM" id="SSF56281">
    <property type="entry name" value="Metallo-hydrolase/oxidoreductase"/>
    <property type="match status" value="1"/>
</dbReference>
<dbReference type="CDD" id="cd07717">
    <property type="entry name" value="RNaseZ_ZiPD-like_MBL-fold"/>
    <property type="match status" value="1"/>
</dbReference>
<evidence type="ECO:0000256" key="6">
    <source>
        <dbReference type="ARBA" id="ARBA00022759"/>
    </source>
</evidence>
<comment type="subunit">
    <text evidence="2">Homodimer.</text>
</comment>
<dbReference type="Proteomes" id="UP000239649">
    <property type="component" value="Unassembled WGS sequence"/>
</dbReference>
<dbReference type="HAMAP" id="MF_01818">
    <property type="entry name" value="RNase_Z_BN"/>
    <property type="match status" value="1"/>
</dbReference>
<dbReference type="InterPro" id="IPR036361">
    <property type="entry name" value="SAP_dom_sf"/>
</dbReference>
<evidence type="ECO:0000256" key="8">
    <source>
        <dbReference type="ARBA" id="ARBA00022833"/>
    </source>
</evidence>
<feature type="compositionally biased region" description="Low complexity" evidence="9">
    <location>
        <begin position="542"/>
        <end position="560"/>
    </location>
</feature>
<feature type="region of interest" description="Disordered" evidence="9">
    <location>
        <begin position="39"/>
        <end position="148"/>
    </location>
</feature>
<dbReference type="InterPro" id="IPR003034">
    <property type="entry name" value="SAP_dom"/>
</dbReference>
<dbReference type="PROSITE" id="PS50800">
    <property type="entry name" value="SAP"/>
    <property type="match status" value="1"/>
</dbReference>
<dbReference type="InterPro" id="IPR036866">
    <property type="entry name" value="RibonucZ/Hydroxyglut_hydro"/>
</dbReference>
<dbReference type="STRING" id="554055.A0A2P6V167"/>
<feature type="compositionally biased region" description="Low complexity" evidence="9">
    <location>
        <begin position="39"/>
        <end position="121"/>
    </location>
</feature>
<sequence>MGRLGVAQLREECTRLAIPSDGLKAELVERLMGWWQQAQQAPQQQADAGEQQVPEQRAQQEQPAAAHAAAAASSAAAEQAPAPAAAPAVAAQDPAPDQTTGSRSASPAPQQQPQHAEQQQQRSGSAPGGYVSVTWLGTSSGNPTPRRNVSSIAVHFDEDLYLVDTGEGTHQQMRRADIDPATLRAMFVTHMHGDHCFGAGGVIGAVMEARRGTPQQHEPLLVYGPPELQSLVLAAIRTGNVTLTTPLVVTGLVLDPARARPPSKVDEAGMLQMALQAPDQADRLPAVLAQGWQAAYDQGSEDVVQPGLTWSLRTPGGVRVSAAQLQHRVPCWGYVFQEPPSAAAPPAGAGAGATGAASQRQQQELEREEDQWVRRGRKLVILGDTCDSTAMIPLAMGCDLLSHEATFCSGMEEKANIAQHSTTLQAGAFAAAVEARRLVLTHFSARYETGSRVPLKGKPGGGGAHGVHSNGGQPQDLKHGEMQRLRDETRTTYGRDSIYLASDFFNVEVPPSAPMPASKVQRVQAAQQAAAAAALAAAQQDGGWQARRQQQQGGQRRQYGQQGGGRWQGGEGGDRQRRPGGRQQYGQRERYGQQQERQQYGQRRPAAC</sequence>
<organism evidence="11 12">
    <name type="scientific">Micractinium conductrix</name>
    <dbReference type="NCBI Taxonomy" id="554055"/>
    <lineage>
        <taxon>Eukaryota</taxon>
        <taxon>Viridiplantae</taxon>
        <taxon>Chlorophyta</taxon>
        <taxon>core chlorophytes</taxon>
        <taxon>Trebouxiophyceae</taxon>
        <taxon>Chlorellales</taxon>
        <taxon>Chlorellaceae</taxon>
        <taxon>Chlorella clade</taxon>
        <taxon>Micractinium</taxon>
    </lineage>
</organism>
<dbReference type="Gene3D" id="3.60.15.10">
    <property type="entry name" value="Ribonuclease Z/Hydroxyacylglutathione hydrolase-like"/>
    <property type="match status" value="1"/>
</dbReference>
<keyword evidence="5" id="KW-0479">Metal-binding</keyword>
<dbReference type="SMART" id="SM00513">
    <property type="entry name" value="SAP"/>
    <property type="match status" value="1"/>
</dbReference>
<evidence type="ECO:0000256" key="5">
    <source>
        <dbReference type="ARBA" id="ARBA00022723"/>
    </source>
</evidence>
<dbReference type="Gene3D" id="1.10.720.30">
    <property type="entry name" value="SAP domain"/>
    <property type="match status" value="1"/>
</dbReference>
<proteinExistence type="inferred from homology"/>
<feature type="compositionally biased region" description="Polar residues" evidence="9">
    <location>
        <begin position="135"/>
        <end position="148"/>
    </location>
</feature>